<dbReference type="PIRSF" id="PIRSF016636">
    <property type="entry name" value="AlgI_DltB"/>
    <property type="match status" value="1"/>
</dbReference>
<evidence type="ECO:0000256" key="7">
    <source>
        <dbReference type="ARBA" id="ARBA00023136"/>
    </source>
</evidence>
<evidence type="ECO:0000256" key="4">
    <source>
        <dbReference type="ARBA" id="ARBA00022679"/>
    </source>
</evidence>
<feature type="transmembrane region" description="Helical" evidence="10">
    <location>
        <begin position="429"/>
        <end position="447"/>
    </location>
</feature>
<keyword evidence="8 9" id="KW-0012">Acyltransferase</keyword>
<dbReference type="AlphaFoldDB" id="A0A4R9LVZ7"/>
<keyword evidence="3 9" id="KW-1003">Cell membrane</keyword>
<dbReference type="PANTHER" id="PTHR13285:SF23">
    <property type="entry name" value="TEICHOIC ACID D-ALANYLTRANSFERASE"/>
    <property type="match status" value="1"/>
</dbReference>
<feature type="transmembrane region" description="Helical" evidence="10">
    <location>
        <begin position="29"/>
        <end position="61"/>
    </location>
</feature>
<dbReference type="RefSeq" id="WP_135761927.1">
    <property type="nucleotide sequence ID" value="NZ_RQHW01000078.1"/>
</dbReference>
<evidence type="ECO:0000256" key="9">
    <source>
        <dbReference type="PIRNR" id="PIRNR016636"/>
    </source>
</evidence>
<dbReference type="InterPro" id="IPR028362">
    <property type="entry name" value="AlgI"/>
</dbReference>
<dbReference type="Proteomes" id="UP000298058">
    <property type="component" value="Unassembled WGS sequence"/>
</dbReference>
<keyword evidence="4 9" id="KW-0808">Transferase</keyword>
<accession>A0A4R9LVZ7</accession>
<evidence type="ECO:0000256" key="3">
    <source>
        <dbReference type="ARBA" id="ARBA00022475"/>
    </source>
</evidence>
<feature type="transmembrane region" description="Helical" evidence="10">
    <location>
        <begin position="400"/>
        <end position="417"/>
    </location>
</feature>
<dbReference type="GO" id="GO:0016746">
    <property type="term" value="F:acyltransferase activity"/>
    <property type="evidence" value="ECO:0007669"/>
    <property type="project" value="UniProtKB-KW"/>
</dbReference>
<dbReference type="InterPro" id="IPR051085">
    <property type="entry name" value="MB_O-acyltransferase"/>
</dbReference>
<protein>
    <submittedName>
        <fullName evidence="11">MBOAT family protein</fullName>
    </submittedName>
</protein>
<evidence type="ECO:0000256" key="5">
    <source>
        <dbReference type="ARBA" id="ARBA00022692"/>
    </source>
</evidence>
<dbReference type="InterPro" id="IPR024194">
    <property type="entry name" value="Ac/AlaTfrase_AlgI/DltB"/>
</dbReference>
<evidence type="ECO:0000256" key="1">
    <source>
        <dbReference type="ARBA" id="ARBA00004651"/>
    </source>
</evidence>
<dbReference type="GO" id="GO:0042121">
    <property type="term" value="P:alginic acid biosynthetic process"/>
    <property type="evidence" value="ECO:0007669"/>
    <property type="project" value="InterPro"/>
</dbReference>
<feature type="transmembrane region" description="Helical" evidence="10">
    <location>
        <begin position="354"/>
        <end position="374"/>
    </location>
</feature>
<dbReference type="PANTHER" id="PTHR13285">
    <property type="entry name" value="ACYLTRANSFERASE"/>
    <property type="match status" value="1"/>
</dbReference>
<dbReference type="GO" id="GO:0005886">
    <property type="term" value="C:plasma membrane"/>
    <property type="evidence" value="ECO:0007669"/>
    <property type="project" value="UniProtKB-SubCell"/>
</dbReference>
<dbReference type="PIRSF" id="PIRSF500217">
    <property type="entry name" value="AlgI"/>
    <property type="match status" value="1"/>
</dbReference>
<keyword evidence="7 9" id="KW-0472">Membrane</keyword>
<dbReference type="OrthoDB" id="315088at2"/>
<evidence type="ECO:0000313" key="12">
    <source>
        <dbReference type="Proteomes" id="UP000298058"/>
    </source>
</evidence>
<keyword evidence="12" id="KW-1185">Reference proteome</keyword>
<sequence>MLFNSSVFILFFSLTYLIYWLSPHKFRKGILIVASLVFYGAWDFIFLLHFVGIVLINYAYYYYFERQGDKTRLFWILLFNAINLFSFKYWNFFYQILLDLGAVVPTAESWATHWILPLAISFYTFQLIAFQMDVHRGDFKEKVGLADFVLFILFFPQLIAGPILRARDFLAKIPIPKKPNRLMFETGMGWILVGLIKKVLIADQISAIPDQIFANPSGYDFLSLLIGIYFFAMQIYCDFAGYTDIARGCSALLGYKLPPNFTGPFLSSSFQEFWRRWHITLSSWLRDYLYFALGGSRKGVLMSYVNLFITMVLGGLWHGANYTFIMWGVWMGALLCGERFWFTIKNKDSKPWPRWIKVPIIFHVSIMSLIFFRADSIKTSWLYFKGFIANEGARITLPNGIGYLVFLFILLHVIEYYPSLLKKEKVRKWEWALLPSLIVFFSFWIAGSVSEVRTFIYFQF</sequence>
<keyword evidence="5 10" id="KW-0812">Transmembrane</keyword>
<name>A0A4R9LVZ7_9LEPT</name>
<dbReference type="EMBL" id="RQHW01000078">
    <property type="protein sequence ID" value="TGN17374.1"/>
    <property type="molecule type" value="Genomic_DNA"/>
</dbReference>
<dbReference type="InterPro" id="IPR004299">
    <property type="entry name" value="MBOAT_fam"/>
</dbReference>
<comment type="caution">
    <text evidence="11">The sequence shown here is derived from an EMBL/GenBank/DDBJ whole genome shotgun (WGS) entry which is preliminary data.</text>
</comment>
<evidence type="ECO:0000256" key="10">
    <source>
        <dbReference type="SAM" id="Phobius"/>
    </source>
</evidence>
<dbReference type="Pfam" id="PF03062">
    <property type="entry name" value="MBOAT"/>
    <property type="match status" value="1"/>
</dbReference>
<proteinExistence type="inferred from homology"/>
<feature type="transmembrane region" description="Helical" evidence="10">
    <location>
        <begin position="324"/>
        <end position="342"/>
    </location>
</feature>
<organism evidence="11 12">
    <name type="scientific">Leptospira idonii</name>
    <dbReference type="NCBI Taxonomy" id="1193500"/>
    <lineage>
        <taxon>Bacteria</taxon>
        <taxon>Pseudomonadati</taxon>
        <taxon>Spirochaetota</taxon>
        <taxon>Spirochaetia</taxon>
        <taxon>Leptospirales</taxon>
        <taxon>Leptospiraceae</taxon>
        <taxon>Leptospira</taxon>
    </lineage>
</organism>
<feature type="transmembrane region" description="Helical" evidence="10">
    <location>
        <begin position="6"/>
        <end position="22"/>
    </location>
</feature>
<evidence type="ECO:0000313" key="11">
    <source>
        <dbReference type="EMBL" id="TGN17374.1"/>
    </source>
</evidence>
<feature type="transmembrane region" description="Helical" evidence="10">
    <location>
        <begin position="143"/>
        <end position="161"/>
    </location>
</feature>
<comment type="similarity">
    <text evidence="2 9">Belongs to the membrane-bound acyltransferase family.</text>
</comment>
<feature type="transmembrane region" description="Helical" evidence="10">
    <location>
        <begin position="111"/>
        <end position="131"/>
    </location>
</feature>
<feature type="transmembrane region" description="Helical" evidence="10">
    <location>
        <begin position="73"/>
        <end position="90"/>
    </location>
</feature>
<keyword evidence="6 10" id="KW-1133">Transmembrane helix</keyword>
<feature type="transmembrane region" description="Helical" evidence="10">
    <location>
        <begin position="299"/>
        <end position="318"/>
    </location>
</feature>
<evidence type="ECO:0000256" key="2">
    <source>
        <dbReference type="ARBA" id="ARBA00010323"/>
    </source>
</evidence>
<evidence type="ECO:0000256" key="6">
    <source>
        <dbReference type="ARBA" id="ARBA00022989"/>
    </source>
</evidence>
<gene>
    <name evidence="11" type="ORF">EHS15_17730</name>
</gene>
<comment type="subcellular location">
    <subcellularLocation>
        <location evidence="1">Cell membrane</location>
        <topology evidence="1">Multi-pass membrane protein</topology>
    </subcellularLocation>
</comment>
<reference evidence="11" key="1">
    <citation type="journal article" date="2019" name="PLoS Negl. Trop. Dis.">
        <title>Revisiting the worldwide diversity of Leptospira species in the environment.</title>
        <authorList>
            <person name="Vincent A.T."/>
            <person name="Schiettekatte O."/>
            <person name="Bourhy P."/>
            <person name="Veyrier F.J."/>
            <person name="Picardeau M."/>
        </authorList>
    </citation>
    <scope>NUCLEOTIDE SEQUENCE [LARGE SCALE GENOMIC DNA]</scope>
    <source>
        <strain evidence="11">201300427</strain>
    </source>
</reference>
<feature type="transmembrane region" description="Helical" evidence="10">
    <location>
        <begin position="221"/>
        <end position="237"/>
    </location>
</feature>
<evidence type="ECO:0000256" key="8">
    <source>
        <dbReference type="ARBA" id="ARBA00023315"/>
    </source>
</evidence>